<evidence type="ECO:0000256" key="2">
    <source>
        <dbReference type="ARBA" id="ARBA00007898"/>
    </source>
</evidence>
<reference evidence="11 12" key="1">
    <citation type="submission" date="2016-10" db="EMBL/GenBank/DDBJ databases">
        <authorList>
            <person name="Varghese N."/>
            <person name="Submissions S."/>
        </authorList>
    </citation>
    <scope>NUCLEOTIDE SEQUENCE [LARGE SCALE GENOMIC DNA]</scope>
    <source>
        <strain evidence="11 12">DSM 18839</strain>
    </source>
</reference>
<keyword evidence="4 9" id="KW-0732">Signal</keyword>
<keyword evidence="5 8" id="KW-0378">Hydrolase</keyword>
<dbReference type="EC" id="3.5.2.6" evidence="3 8"/>
<feature type="modified residue" description="N6-carboxylysine" evidence="7">
    <location>
        <position position="61"/>
    </location>
</feature>
<dbReference type="GO" id="GO:0071555">
    <property type="term" value="P:cell wall organization"/>
    <property type="evidence" value="ECO:0007669"/>
    <property type="project" value="TreeGrafter"/>
</dbReference>
<dbReference type="RefSeq" id="WP_093151342.1">
    <property type="nucleotide sequence ID" value="NZ_FNBW01000008.1"/>
</dbReference>
<gene>
    <name evidence="11" type="ORF">SAMN05660686_02943</name>
</gene>
<dbReference type="GO" id="GO:0046677">
    <property type="term" value="P:response to antibiotic"/>
    <property type="evidence" value="ECO:0007669"/>
    <property type="project" value="UniProtKB-UniRule"/>
</dbReference>
<feature type="domain" description="Penicillin-binding protein transpeptidase" evidence="10">
    <location>
        <begin position="46"/>
        <end position="252"/>
    </location>
</feature>
<evidence type="ECO:0000256" key="1">
    <source>
        <dbReference type="ARBA" id="ARBA00001526"/>
    </source>
</evidence>
<evidence type="ECO:0000313" key="12">
    <source>
        <dbReference type="Proteomes" id="UP000198615"/>
    </source>
</evidence>
<dbReference type="NCBIfam" id="NF000270">
    <property type="entry name" value="bla_class_D_alt"/>
    <property type="match status" value="1"/>
</dbReference>
<dbReference type="EMBL" id="FNBW01000008">
    <property type="protein sequence ID" value="SDF97024.1"/>
    <property type="molecule type" value="Genomic_DNA"/>
</dbReference>
<organism evidence="11 12">
    <name type="scientific">Thalassobaculum litoreum DSM 18839</name>
    <dbReference type="NCBI Taxonomy" id="1123362"/>
    <lineage>
        <taxon>Bacteria</taxon>
        <taxon>Pseudomonadati</taxon>
        <taxon>Pseudomonadota</taxon>
        <taxon>Alphaproteobacteria</taxon>
        <taxon>Rhodospirillales</taxon>
        <taxon>Thalassobaculaceae</taxon>
        <taxon>Thalassobaculum</taxon>
    </lineage>
</organism>
<dbReference type="Gene3D" id="3.40.710.10">
    <property type="entry name" value="DD-peptidase/beta-lactamase superfamily"/>
    <property type="match status" value="1"/>
</dbReference>
<evidence type="ECO:0000256" key="6">
    <source>
        <dbReference type="ARBA" id="ARBA00023251"/>
    </source>
</evidence>
<dbReference type="Proteomes" id="UP000198615">
    <property type="component" value="Unassembled WGS sequence"/>
</dbReference>
<dbReference type="GO" id="GO:0008800">
    <property type="term" value="F:beta-lactamase activity"/>
    <property type="evidence" value="ECO:0007669"/>
    <property type="project" value="UniProtKB-UniRule"/>
</dbReference>
<evidence type="ECO:0000259" key="10">
    <source>
        <dbReference type="Pfam" id="PF00905"/>
    </source>
</evidence>
<dbReference type="PANTHER" id="PTHR30627">
    <property type="entry name" value="PEPTIDOGLYCAN D,D-TRANSPEPTIDASE"/>
    <property type="match status" value="1"/>
</dbReference>
<dbReference type="AlphaFoldDB" id="A0A8G2BJI6"/>
<name>A0A8G2BJI6_9PROT</name>
<dbReference type="PANTHER" id="PTHR30627:SF6">
    <property type="entry name" value="BETA-LACTAMASE YBXI-RELATED"/>
    <property type="match status" value="1"/>
</dbReference>
<dbReference type="Pfam" id="PF00905">
    <property type="entry name" value="Transpeptidase"/>
    <property type="match status" value="1"/>
</dbReference>
<keyword evidence="6 8" id="KW-0046">Antibiotic resistance</keyword>
<dbReference type="GO" id="GO:0005886">
    <property type="term" value="C:plasma membrane"/>
    <property type="evidence" value="ECO:0007669"/>
    <property type="project" value="TreeGrafter"/>
</dbReference>
<sequence length="275" mass="30172">MRRLLLFLIAAQAILATPATAESRIVCTLIEEAVGPAAEAPRTLVREGDCDQRYSPASTFKIAISLMGYDAGILTSPTDPVMPFREGYVDWREAWKQPADPVRWMKESVVWYSQQVTARLGSDRFAAYVEAFGYGNRDLSGKKGEGSGLTSAWLSSSLAISPAEQVAFLQRMLAGELPVSEAAVENTVSILDYGVRPGGWHVHGKTGSGLPREENGSLMWGQPFGWFVGWAERDGRRVVFARLIQESEKPEKPAGPKTRDGLFAAYFDRAEGLPE</sequence>
<evidence type="ECO:0000256" key="8">
    <source>
        <dbReference type="RuleBase" id="RU361140"/>
    </source>
</evidence>
<evidence type="ECO:0000313" key="11">
    <source>
        <dbReference type="EMBL" id="SDF97024.1"/>
    </source>
</evidence>
<evidence type="ECO:0000256" key="4">
    <source>
        <dbReference type="ARBA" id="ARBA00022729"/>
    </source>
</evidence>
<accession>A0A8G2BJI6</accession>
<comment type="caution">
    <text evidence="11">The sequence shown here is derived from an EMBL/GenBank/DDBJ whole genome shotgun (WGS) entry which is preliminary data.</text>
</comment>
<proteinExistence type="inferred from homology"/>
<dbReference type="InterPro" id="IPR012338">
    <property type="entry name" value="Beta-lactam/transpept-like"/>
</dbReference>
<dbReference type="InterPro" id="IPR002137">
    <property type="entry name" value="Beta-lactam_class-D_AS"/>
</dbReference>
<evidence type="ECO:0000256" key="7">
    <source>
        <dbReference type="PIRSR" id="PIRSR602137-50"/>
    </source>
</evidence>
<evidence type="ECO:0000256" key="5">
    <source>
        <dbReference type="ARBA" id="ARBA00022801"/>
    </source>
</evidence>
<keyword evidence="12" id="KW-1185">Reference proteome</keyword>
<feature type="active site" description="Acyl-ester intermediate" evidence="7">
    <location>
        <position position="58"/>
    </location>
</feature>
<comment type="similarity">
    <text evidence="2 8">Belongs to the class-D beta-lactamase family.</text>
</comment>
<feature type="signal peptide" evidence="9">
    <location>
        <begin position="1"/>
        <end position="21"/>
    </location>
</feature>
<evidence type="ECO:0000256" key="9">
    <source>
        <dbReference type="SAM" id="SignalP"/>
    </source>
</evidence>
<protein>
    <recommendedName>
        <fullName evidence="3 8">Beta-lactamase</fullName>
        <ecNumber evidence="3 8">3.5.2.6</ecNumber>
    </recommendedName>
</protein>
<feature type="chain" id="PRO_5034319228" description="Beta-lactamase" evidence="9">
    <location>
        <begin position="22"/>
        <end position="275"/>
    </location>
</feature>
<comment type="catalytic activity">
    <reaction evidence="1 8">
        <text>a beta-lactam + H2O = a substituted beta-amino acid</text>
        <dbReference type="Rhea" id="RHEA:20401"/>
        <dbReference type="ChEBI" id="CHEBI:15377"/>
        <dbReference type="ChEBI" id="CHEBI:35627"/>
        <dbReference type="ChEBI" id="CHEBI:140347"/>
        <dbReference type="EC" id="3.5.2.6"/>
    </reaction>
</comment>
<dbReference type="PROSITE" id="PS00337">
    <property type="entry name" value="BETA_LACTAMASE_D"/>
    <property type="match status" value="1"/>
</dbReference>
<dbReference type="GO" id="GO:0008658">
    <property type="term" value="F:penicillin binding"/>
    <property type="evidence" value="ECO:0007669"/>
    <property type="project" value="InterPro"/>
</dbReference>
<dbReference type="InterPro" id="IPR050515">
    <property type="entry name" value="Beta-lactam/transpept"/>
</dbReference>
<dbReference type="OrthoDB" id="9762883at2"/>
<dbReference type="GO" id="GO:0017001">
    <property type="term" value="P:antibiotic catabolic process"/>
    <property type="evidence" value="ECO:0007669"/>
    <property type="project" value="InterPro"/>
</dbReference>
<evidence type="ECO:0000256" key="3">
    <source>
        <dbReference type="ARBA" id="ARBA00012865"/>
    </source>
</evidence>
<dbReference type="InterPro" id="IPR001460">
    <property type="entry name" value="PCN-bd_Tpept"/>
</dbReference>
<dbReference type="SUPFAM" id="SSF56601">
    <property type="entry name" value="beta-lactamase/transpeptidase-like"/>
    <property type="match status" value="1"/>
</dbReference>